<organism evidence="1 2">
    <name type="scientific">Austropuccinia psidii MF-1</name>
    <dbReference type="NCBI Taxonomy" id="1389203"/>
    <lineage>
        <taxon>Eukaryota</taxon>
        <taxon>Fungi</taxon>
        <taxon>Dikarya</taxon>
        <taxon>Basidiomycota</taxon>
        <taxon>Pucciniomycotina</taxon>
        <taxon>Pucciniomycetes</taxon>
        <taxon>Pucciniales</taxon>
        <taxon>Sphaerophragmiaceae</taxon>
        <taxon>Austropuccinia</taxon>
    </lineage>
</organism>
<evidence type="ECO:0000313" key="2">
    <source>
        <dbReference type="Proteomes" id="UP000765509"/>
    </source>
</evidence>
<dbReference type="AlphaFoldDB" id="A0A9Q3GNI3"/>
<evidence type="ECO:0000313" key="1">
    <source>
        <dbReference type="EMBL" id="MBW0473320.1"/>
    </source>
</evidence>
<dbReference type="EMBL" id="AVOT02003373">
    <property type="protein sequence ID" value="MBW0473320.1"/>
    <property type="molecule type" value="Genomic_DNA"/>
</dbReference>
<proteinExistence type="predicted"/>
<keyword evidence="2" id="KW-1185">Reference proteome</keyword>
<evidence type="ECO:0008006" key="3">
    <source>
        <dbReference type="Google" id="ProtNLM"/>
    </source>
</evidence>
<name>A0A9Q3GNI3_9BASI</name>
<sequence>MPLQKPAGNLTKGNEKQVELIVNMLAQAGGQLAQSEDQIARYSIPLTFPTGSKIKKIIRQLPNKKAPGPDKIPKELIKELREVIAYHLTIIFNNCL</sequence>
<dbReference type="Proteomes" id="UP000765509">
    <property type="component" value="Unassembled WGS sequence"/>
</dbReference>
<comment type="caution">
    <text evidence="1">The sequence shown here is derived from an EMBL/GenBank/DDBJ whole genome shotgun (WGS) entry which is preliminary data.</text>
</comment>
<accession>A0A9Q3GNI3</accession>
<dbReference type="OrthoDB" id="412006at2759"/>
<reference evidence="1" key="1">
    <citation type="submission" date="2021-03" db="EMBL/GenBank/DDBJ databases">
        <title>Draft genome sequence of rust myrtle Austropuccinia psidii MF-1, a brazilian biotype.</title>
        <authorList>
            <person name="Quecine M.C."/>
            <person name="Pachon D.M.R."/>
            <person name="Bonatelli M.L."/>
            <person name="Correr F.H."/>
            <person name="Franceschini L.M."/>
            <person name="Leite T.F."/>
            <person name="Margarido G.R.A."/>
            <person name="Almeida C.A."/>
            <person name="Ferrarezi J.A."/>
            <person name="Labate C.A."/>
        </authorList>
    </citation>
    <scope>NUCLEOTIDE SEQUENCE</scope>
    <source>
        <strain evidence="1">MF-1</strain>
    </source>
</reference>
<gene>
    <name evidence="1" type="ORF">O181_013035</name>
</gene>
<protein>
    <recommendedName>
        <fullName evidence="3">Reverse transcriptase domain-containing protein</fullName>
    </recommendedName>
</protein>